<dbReference type="NCBIfam" id="TIGR04183">
    <property type="entry name" value="Por_Secre_tail"/>
    <property type="match status" value="1"/>
</dbReference>
<keyword evidence="4" id="KW-0472">Membrane</keyword>
<evidence type="ECO:0000256" key="4">
    <source>
        <dbReference type="ARBA" id="ARBA00023136"/>
    </source>
</evidence>
<dbReference type="InterPro" id="IPR035986">
    <property type="entry name" value="PKD_dom_sf"/>
</dbReference>
<dbReference type="InterPro" id="IPR029058">
    <property type="entry name" value="AB_hydrolase_fold"/>
</dbReference>
<evidence type="ECO:0000256" key="3">
    <source>
        <dbReference type="ARBA" id="ARBA00022989"/>
    </source>
</evidence>
<dbReference type="GO" id="GO:0016020">
    <property type="term" value="C:membrane"/>
    <property type="evidence" value="ECO:0007669"/>
    <property type="project" value="UniProtKB-SubCell"/>
</dbReference>
<dbReference type="CDD" id="cd00146">
    <property type="entry name" value="PKD"/>
    <property type="match status" value="2"/>
</dbReference>
<evidence type="ECO:0000256" key="2">
    <source>
        <dbReference type="ARBA" id="ARBA00022692"/>
    </source>
</evidence>
<dbReference type="InterPro" id="IPR026444">
    <property type="entry name" value="Secre_tail"/>
</dbReference>
<evidence type="ECO:0000313" key="7">
    <source>
        <dbReference type="EMBL" id="AXY77523.1"/>
    </source>
</evidence>
<accession>A0A3B7MVT2</accession>
<dbReference type="KEGG" id="pseg:D3H65_27620"/>
<dbReference type="OrthoDB" id="9805017at2"/>
<dbReference type="GO" id="GO:0031410">
    <property type="term" value="C:cytoplasmic vesicle"/>
    <property type="evidence" value="ECO:0007669"/>
    <property type="project" value="TreeGrafter"/>
</dbReference>
<dbReference type="Proteomes" id="UP000263900">
    <property type="component" value="Chromosome"/>
</dbReference>
<dbReference type="EMBL" id="CP032157">
    <property type="protein sequence ID" value="AXY77523.1"/>
    <property type="molecule type" value="Genomic_DNA"/>
</dbReference>
<dbReference type="Pfam" id="PF18962">
    <property type="entry name" value="Por_Secre_tail"/>
    <property type="match status" value="1"/>
</dbReference>
<dbReference type="SUPFAM" id="SSF53474">
    <property type="entry name" value="alpha/beta-Hydrolases"/>
    <property type="match status" value="1"/>
</dbReference>
<keyword evidence="3" id="KW-1133">Transmembrane helix</keyword>
<comment type="subcellular location">
    <subcellularLocation>
        <location evidence="1">Membrane</location>
    </subcellularLocation>
</comment>
<dbReference type="PROSITE" id="PS50093">
    <property type="entry name" value="PKD"/>
    <property type="match status" value="2"/>
</dbReference>
<organism evidence="7 8">
    <name type="scientific">Paraflavitalea soli</name>
    <dbReference type="NCBI Taxonomy" id="2315862"/>
    <lineage>
        <taxon>Bacteria</taxon>
        <taxon>Pseudomonadati</taxon>
        <taxon>Bacteroidota</taxon>
        <taxon>Chitinophagia</taxon>
        <taxon>Chitinophagales</taxon>
        <taxon>Chitinophagaceae</taxon>
        <taxon>Paraflavitalea</taxon>
    </lineage>
</organism>
<dbReference type="SMART" id="SM00089">
    <property type="entry name" value="PKD"/>
    <property type="match status" value="16"/>
</dbReference>
<dbReference type="InterPro" id="IPR029865">
    <property type="entry name" value="KIAA0319-like"/>
</dbReference>
<dbReference type="SMART" id="SM00060">
    <property type="entry name" value="FN3"/>
    <property type="match status" value="8"/>
</dbReference>
<keyword evidence="2" id="KW-0812">Transmembrane</keyword>
<dbReference type="PANTHER" id="PTHR46182">
    <property type="entry name" value="FI19480P1"/>
    <property type="match status" value="1"/>
</dbReference>
<evidence type="ECO:0000256" key="5">
    <source>
        <dbReference type="ARBA" id="ARBA00023180"/>
    </source>
</evidence>
<evidence type="ECO:0000259" key="6">
    <source>
        <dbReference type="PROSITE" id="PS50093"/>
    </source>
</evidence>
<name>A0A3B7MVT2_9BACT</name>
<feature type="domain" description="PKD" evidence="6">
    <location>
        <begin position="1259"/>
        <end position="1332"/>
    </location>
</feature>
<dbReference type="InterPro" id="IPR022409">
    <property type="entry name" value="PKD/Chitinase_dom"/>
</dbReference>
<dbReference type="Gene3D" id="2.60.40.10">
    <property type="entry name" value="Immunoglobulins"/>
    <property type="match status" value="16"/>
</dbReference>
<reference evidence="7 8" key="1">
    <citation type="submission" date="2018-09" db="EMBL/GenBank/DDBJ databases">
        <title>Genome sequencing of strain 6GH32-13.</title>
        <authorList>
            <person name="Weon H.-Y."/>
            <person name="Heo J."/>
            <person name="Kwon S.-W."/>
        </authorList>
    </citation>
    <scope>NUCLEOTIDE SEQUENCE [LARGE SCALE GENOMIC DNA]</scope>
    <source>
        <strain evidence="7 8">5GH32-13</strain>
    </source>
</reference>
<dbReference type="InterPro" id="IPR000601">
    <property type="entry name" value="PKD_dom"/>
</dbReference>
<gene>
    <name evidence="7" type="ORF">D3H65_27620</name>
</gene>
<proteinExistence type="predicted"/>
<dbReference type="SUPFAM" id="SSF49299">
    <property type="entry name" value="PKD domain"/>
    <property type="match status" value="14"/>
</dbReference>
<dbReference type="PANTHER" id="PTHR46182:SF2">
    <property type="entry name" value="FI19480P1"/>
    <property type="match status" value="1"/>
</dbReference>
<dbReference type="InterPro" id="IPR013783">
    <property type="entry name" value="Ig-like_fold"/>
</dbReference>
<dbReference type="FunFam" id="2.60.40.10:FF:000257">
    <property type="entry name" value="Dyslexia-associated protein KIAA0319-like"/>
    <property type="match status" value="1"/>
</dbReference>
<keyword evidence="8" id="KW-1185">Reference proteome</keyword>
<evidence type="ECO:0000313" key="8">
    <source>
        <dbReference type="Proteomes" id="UP000263900"/>
    </source>
</evidence>
<protein>
    <submittedName>
        <fullName evidence="7">T9SS C-terminal target domain-containing protein</fullName>
    </submittedName>
</protein>
<keyword evidence="5" id="KW-0325">Glycoprotein</keyword>
<dbReference type="RefSeq" id="WP_119053399.1">
    <property type="nucleotide sequence ID" value="NZ_CP032157.1"/>
</dbReference>
<dbReference type="Pfam" id="PF22352">
    <property type="entry name" value="K319L-like_PKD"/>
    <property type="match status" value="16"/>
</dbReference>
<sequence length="1901" mass="198640">MKNCTHTWRKWYVHATLILFFSLLSFTGFSQLVAKGLTASNGTFIGFYQYTPYDYNPNQSPKYPVMIFLHGIGERGNGTTDLPAVLGNGTPRNINEGHTMRFFWNGKWETFLVLIPQLSKNYGWWQNFYVDEMVKYAKANLNIDPNRITLTGLSLGGGGVWAWAGASLTNAQTLNAIGVTCGTCPNINLSNLTNANLPIWAFHANNDSTVGVGCTTSTIAGINALKPAVVPYMTIWPDGDHWIWGRVYDTEYNWQNPNIYEWFLGQNKSLPVNKRPVANAGPAQTITTGLGTATLNASASTDADGTIVRYIWTKLSGPNYGSIATSVSTNGIATVTGLISAGTYEYQVKVVDDRADWTFATVKITVVPGAGPNQAPTANAGGDITINQPATTATLNGSASFDPEGKMASYSWTKISGPAGGNIVAAGSASTQVNTLTLGTYYFRLVVKDTDGLSDDDTVKVTVNEPNKSGIPNAGADIVIVLPTNSTTLDGSASVDPDGAISKYEWTRLTGPPTFTIVSPNSPKTVLKDLVEGVYTFKLTIWDNLWVPTNDVVQVTVSAATTNQPPTANAGADITLTLPTNNTTLNGSGSTDPNGNNTISSYAWTRISGPTQYSIGNAGAASTPLTNLVAGTYAFRLLVTDAGGLTDADTVLVTVNAPANKPPVANAGTDITITLPANSLTLNGSGSSDQDGTITTYAWSRISGPTQHTLADPAAASTELSNLVQGTYAFKLVVTDNGGLTANDTILVTVKPAPTNQSPVANAGTDITITLPVDNTTLDGSASADPDGSIAGYSWTWISGPSQYTLGNSGAVSTSLSNLVAGTYVFQLTVTDNGGQTHSDNISVIVKPAPTTNQAPIANAGADISINLPTNSTTLNGAGSTDADGSISGWLWTKLTGPANYTLGANNIASPALSDLELGTYTFELVVTDNEGATGKDTVTVIVKPQPPAGNQRAVALAGADVNITLPTNSTTLDGTASYDPDGTINGYQWSRISGPTQFTLANANAGVTLLSNLVAGTYKFKLRVWDGVWVPTDDTIQVVVNPEPNKAPVANAGADIVITLPSNSTSLNGSASTDPNGNNTITSYAWTRISGPAQHTLANANAASTALSNLVEGTYAFRLVVTDNGGLSSADTVQVTVNPLPNRAPVANAGSDIVITLPVNNTTLNGTASADPDGNNTIASYKWVKVSGPASADLGNANAASTALSNLVQGTYTFELTVTDNGGLSDKDTIAVTVNPRPNQAPVANAGADVNIPLPNNSTTLNGTGSTDPDGNNTITTYAWSYVSGPAQYTFGNANAATTTLSNLVEGTYTFQLKVTDNGGLSSTDNVVITVSPIPNRAPLANAGPDKLIGLPTNSVTLDGTGSTDPEGNNTIVSYNWTKVNGPAQFNIGDPNAATTTLSNLVEGTYTFQLTVTDNGGLSDDDIVVITVTPNPNRAPVANAGTDISLTLPTNNTTLNGSASYDPDGFNTIAYSWLKIAGPAQYTIADANAASTALSNLVAGEYSFVLIVTDDHNITDKDTVKVTVNQANNVLPIANAGTDISVTLPVASIQLDGSASSDPDGTIVSYAWLKTAGVGDLTIINATSSKPILTDIQAGEYEFELTVTDNKGGVSKDRVKISVALPPNVLPVANAGKDISANLPNPVIELDGSASYDPDGTIVSWTWTKTSGQGALTIINSASSKPTIVGVQAGEYEFELTVTDDRGGISKDKVKLTVLAVDNKKPFAKAGKDIIIAVPATTATLNGQLSYDEDGTIAGYAWRQISGPSTASIGGNTVITTASSLQPGDYVFELTVTDNNGGTGTDSVMVSVVNNLRYNDNLTIYPNPTQGSSIITVRCITDTLGVATITIMDHFGRPVEVHTRTKSQAYQEFPFTISHLRNGNYYVEVQIERKKRMVAKFIKR</sequence>
<evidence type="ECO:0000256" key="1">
    <source>
        <dbReference type="ARBA" id="ARBA00004370"/>
    </source>
</evidence>
<dbReference type="Gene3D" id="3.40.50.1820">
    <property type="entry name" value="alpha/beta hydrolase"/>
    <property type="match status" value="1"/>
</dbReference>
<feature type="domain" description="PKD" evidence="6">
    <location>
        <begin position="775"/>
        <end position="851"/>
    </location>
</feature>
<dbReference type="InterPro" id="IPR003961">
    <property type="entry name" value="FN3_dom"/>
</dbReference>
<dbReference type="FunFam" id="2.60.40.10:FF:000061">
    <property type="entry name" value="Dyslexia-associated protein KIAA0319 homolog"/>
    <property type="match status" value="3"/>
</dbReference>